<dbReference type="InterPro" id="IPR002725">
    <property type="entry name" value="YgjP-like_metallopeptidase"/>
</dbReference>
<keyword evidence="2" id="KW-0482">Metalloprotease</keyword>
<evidence type="ECO:0000313" key="2">
    <source>
        <dbReference type="EMBL" id="AEQ53397.1"/>
    </source>
</evidence>
<dbReference type="Proteomes" id="UP000008850">
    <property type="component" value="Chromosome"/>
</dbReference>
<dbReference type="PATRIC" id="fig|1082931.4.peg.3362"/>
<reference evidence="2 3" key="1">
    <citation type="journal article" date="2012" name="J. Bacteriol.">
        <title>Complete genome sequence of Pelagibacterium halotolerans B2T.</title>
        <authorList>
            <person name="Huo Y.Y."/>
            <person name="Cheng H."/>
            <person name="Han X.F."/>
            <person name="Jiang X.W."/>
            <person name="Sun C."/>
            <person name="Zhang X.Q."/>
            <person name="Zhu X.F."/>
            <person name="Liu Y.F."/>
            <person name="Li P.F."/>
            <person name="Ni P.X."/>
            <person name="Wu M."/>
        </authorList>
    </citation>
    <scope>NUCLEOTIDE SEQUENCE [LARGE SCALE GENOMIC DNA]</scope>
    <source>
        <strain evidence="3">DSM 22347 / JCM 15775 / CGMCC 1.7692 / B2</strain>
    </source>
</reference>
<dbReference type="PANTHER" id="PTHR30399">
    <property type="entry name" value="UNCHARACTERIZED PROTEIN YGJP"/>
    <property type="match status" value="1"/>
</dbReference>
<accession>G4R8J4</accession>
<dbReference type="CDD" id="cd07344">
    <property type="entry name" value="M48_yhfN_like"/>
    <property type="match status" value="1"/>
</dbReference>
<dbReference type="EMBL" id="CP003075">
    <property type="protein sequence ID" value="AEQ53397.1"/>
    <property type="molecule type" value="Genomic_DNA"/>
</dbReference>
<sequence>MLLSGAPLLFCFVGPASLHNGAKRFPSPRTRSRMGLSRLFARPEIPQTTEVVTTSGPVTVGVRVNARARSYRLSVSARGEPVLTMPRAGRWPEARAFLERNSGWLSARLQRIQTPYALAPGAIIPLRGIPHRLVGLDRVRGLVSLVEGGVEPELHVPGGPDHMRRRLIDWLKSEARRDLEIACARHAQNLGVEMAGIVLRDQSTRWGSCSSSGRLNFNWRLVLAPPDVLDYVAAHEVAHILEMNHRPVFWRTVARTCPHYERPKAWLKANGASLMAL</sequence>
<keyword evidence="2" id="KW-0378">Hydrolase</keyword>
<proteinExistence type="predicted"/>
<dbReference type="STRING" id="1082931.KKY_3410"/>
<protein>
    <submittedName>
        <fullName evidence="2">Zinc metalloprotease</fullName>
    </submittedName>
</protein>
<keyword evidence="2" id="KW-0645">Protease</keyword>
<evidence type="ECO:0000259" key="1">
    <source>
        <dbReference type="Pfam" id="PF01863"/>
    </source>
</evidence>
<gene>
    <name evidence="2" type="ordered locus">KKY_3410</name>
</gene>
<dbReference type="Gene3D" id="3.30.2010.10">
    <property type="entry name" value="Metalloproteases ('zincins'), catalytic domain"/>
    <property type="match status" value="1"/>
</dbReference>
<evidence type="ECO:0000313" key="3">
    <source>
        <dbReference type="Proteomes" id="UP000008850"/>
    </source>
</evidence>
<dbReference type="Pfam" id="PF01863">
    <property type="entry name" value="YgjP-like"/>
    <property type="match status" value="1"/>
</dbReference>
<name>G4R8J4_PELHB</name>
<dbReference type="GO" id="GO:0006508">
    <property type="term" value="P:proteolysis"/>
    <property type="evidence" value="ECO:0007669"/>
    <property type="project" value="UniProtKB-KW"/>
</dbReference>
<dbReference type="AlphaFoldDB" id="G4R8J4"/>
<keyword evidence="3" id="KW-1185">Reference proteome</keyword>
<dbReference type="eggNOG" id="COG1451">
    <property type="taxonomic scope" value="Bacteria"/>
</dbReference>
<feature type="domain" description="YgjP-like metallopeptidase" evidence="1">
    <location>
        <begin position="70"/>
        <end position="269"/>
    </location>
</feature>
<dbReference type="KEGG" id="phl:KKY_3410"/>
<dbReference type="PANTHER" id="PTHR30399:SF1">
    <property type="entry name" value="UTP PYROPHOSPHATASE"/>
    <property type="match status" value="1"/>
</dbReference>
<dbReference type="GO" id="GO:0008237">
    <property type="term" value="F:metallopeptidase activity"/>
    <property type="evidence" value="ECO:0007669"/>
    <property type="project" value="UniProtKB-KW"/>
</dbReference>
<dbReference type="HOGENOM" id="CLU_065947_2_1_5"/>
<dbReference type="InterPro" id="IPR053136">
    <property type="entry name" value="UTP_pyrophosphatase-like"/>
</dbReference>
<organism evidence="2 3">
    <name type="scientific">Pelagibacterium halotolerans (strain DSM 22347 / JCM 15775 / CGMCC 1.7692 / B2)</name>
    <dbReference type="NCBI Taxonomy" id="1082931"/>
    <lineage>
        <taxon>Bacteria</taxon>
        <taxon>Pseudomonadati</taxon>
        <taxon>Pseudomonadota</taxon>
        <taxon>Alphaproteobacteria</taxon>
        <taxon>Hyphomicrobiales</taxon>
        <taxon>Devosiaceae</taxon>
        <taxon>Pelagibacterium</taxon>
    </lineage>
</organism>